<evidence type="ECO:0000313" key="21">
    <source>
        <dbReference type="EMBL" id="KZV46685.1"/>
    </source>
</evidence>
<dbReference type="EMBL" id="KQ995420">
    <property type="protein sequence ID" value="KZV46685.1"/>
    <property type="molecule type" value="Genomic_DNA"/>
</dbReference>
<name>A0A2Z7CK62_9LAMI</name>
<comment type="catalytic activity">
    <reaction evidence="12">
        <text>(2S)-sakuranetin + reduced [NADPH--hemoprotein reductase] + O2 = (2S)-7-methylcarthamidin + oxidized [NADPH--hemoprotein reductase] + H2O + H(+)</text>
        <dbReference type="Rhea" id="RHEA:73431"/>
        <dbReference type="Rhea" id="RHEA-COMP:11964"/>
        <dbReference type="Rhea" id="RHEA-COMP:11965"/>
        <dbReference type="ChEBI" id="CHEBI:15377"/>
        <dbReference type="ChEBI" id="CHEBI:15378"/>
        <dbReference type="ChEBI" id="CHEBI:15379"/>
        <dbReference type="ChEBI" id="CHEBI:28927"/>
        <dbReference type="ChEBI" id="CHEBI:57618"/>
        <dbReference type="ChEBI" id="CHEBI:58210"/>
        <dbReference type="ChEBI" id="CHEBI:192815"/>
    </reaction>
    <physiologicalReaction direction="left-to-right" evidence="12">
        <dbReference type="Rhea" id="RHEA:73432"/>
    </physiologicalReaction>
</comment>
<proteinExistence type="inferred from homology"/>
<evidence type="ECO:0000256" key="14">
    <source>
        <dbReference type="ARBA" id="ARBA00052049"/>
    </source>
</evidence>
<comment type="catalytic activity">
    <reaction evidence="14">
        <text>(2S)-naringenin 4',7-dimethyl ether + reduced [NADPH--hemoprotein reductase] + O2 = (2S)-carthamidin-4',7-dimethyl ether + oxidized [NADPH--hemoprotein reductase] + H2O + H(+)</text>
        <dbReference type="Rhea" id="RHEA:73439"/>
        <dbReference type="Rhea" id="RHEA-COMP:11964"/>
        <dbReference type="Rhea" id="RHEA-COMP:11965"/>
        <dbReference type="ChEBI" id="CHEBI:15377"/>
        <dbReference type="ChEBI" id="CHEBI:15378"/>
        <dbReference type="ChEBI" id="CHEBI:15379"/>
        <dbReference type="ChEBI" id="CHEBI:57618"/>
        <dbReference type="ChEBI" id="CHEBI:58210"/>
        <dbReference type="ChEBI" id="CHEBI:192816"/>
        <dbReference type="ChEBI" id="CHEBI:192817"/>
    </reaction>
    <physiologicalReaction direction="left-to-right" evidence="14">
        <dbReference type="Rhea" id="RHEA:73440"/>
    </physiologicalReaction>
</comment>
<dbReference type="AlphaFoldDB" id="A0A2Z7CK62"/>
<dbReference type="FunFam" id="1.10.630.10:FF:000026">
    <property type="entry name" value="Cytochrome P450 82C4"/>
    <property type="match status" value="1"/>
</dbReference>
<keyword evidence="4 19" id="KW-0812">Transmembrane</keyword>
<keyword evidence="20" id="KW-0732">Signal</keyword>
<keyword evidence="3 17" id="KW-0349">Heme</keyword>
<evidence type="ECO:0000256" key="19">
    <source>
        <dbReference type="SAM" id="Phobius"/>
    </source>
</evidence>
<evidence type="ECO:0000256" key="9">
    <source>
        <dbReference type="ARBA" id="ARBA00023033"/>
    </source>
</evidence>
<dbReference type="Pfam" id="PF00067">
    <property type="entry name" value="p450"/>
    <property type="match status" value="1"/>
</dbReference>
<evidence type="ECO:0000256" key="11">
    <source>
        <dbReference type="ARBA" id="ARBA00034479"/>
    </source>
</evidence>
<evidence type="ECO:0000256" key="8">
    <source>
        <dbReference type="ARBA" id="ARBA00023004"/>
    </source>
</evidence>
<gene>
    <name evidence="21" type="ORF">F511_37995</name>
</gene>
<evidence type="ECO:0000256" key="15">
    <source>
        <dbReference type="ARBA" id="ARBA00052216"/>
    </source>
</evidence>
<dbReference type="InterPro" id="IPR036396">
    <property type="entry name" value="Cyt_P450_sf"/>
</dbReference>
<organism evidence="21 22">
    <name type="scientific">Dorcoceras hygrometricum</name>
    <dbReference type="NCBI Taxonomy" id="472368"/>
    <lineage>
        <taxon>Eukaryota</taxon>
        <taxon>Viridiplantae</taxon>
        <taxon>Streptophyta</taxon>
        <taxon>Embryophyta</taxon>
        <taxon>Tracheophyta</taxon>
        <taxon>Spermatophyta</taxon>
        <taxon>Magnoliopsida</taxon>
        <taxon>eudicotyledons</taxon>
        <taxon>Gunneridae</taxon>
        <taxon>Pentapetalae</taxon>
        <taxon>asterids</taxon>
        <taxon>lamiids</taxon>
        <taxon>Lamiales</taxon>
        <taxon>Gesneriaceae</taxon>
        <taxon>Didymocarpoideae</taxon>
        <taxon>Trichosporeae</taxon>
        <taxon>Loxocarpinae</taxon>
        <taxon>Dorcoceras</taxon>
    </lineage>
</organism>
<dbReference type="Proteomes" id="UP000250235">
    <property type="component" value="Unassembled WGS sequence"/>
</dbReference>
<dbReference type="OrthoDB" id="1055148at2759"/>
<dbReference type="GO" id="GO:0016705">
    <property type="term" value="F:oxidoreductase activity, acting on paired donors, with incorporation or reduction of molecular oxygen"/>
    <property type="evidence" value="ECO:0007669"/>
    <property type="project" value="InterPro"/>
</dbReference>
<evidence type="ECO:0000256" key="20">
    <source>
        <dbReference type="SAM" id="SignalP"/>
    </source>
</evidence>
<evidence type="ECO:0000256" key="6">
    <source>
        <dbReference type="ARBA" id="ARBA00022989"/>
    </source>
</evidence>
<evidence type="ECO:0000256" key="12">
    <source>
        <dbReference type="ARBA" id="ARBA00050930"/>
    </source>
</evidence>
<comment type="pathway">
    <text evidence="11">Flavonoid metabolism.</text>
</comment>
<keyword evidence="6 19" id="KW-1133">Transmembrane helix</keyword>
<keyword evidence="10 19" id="KW-0472">Membrane</keyword>
<comment type="similarity">
    <text evidence="18">Belongs to the cytochrome P450 family.</text>
</comment>
<comment type="catalytic activity">
    <reaction evidence="13">
        <text>genkwanin + reduced [NADPH--hemoprotein reductase] + O2 = scutellarein 7-methyl ether + oxidized [NADPH--hemoprotein reductase] + H2O</text>
        <dbReference type="Rhea" id="RHEA:73427"/>
        <dbReference type="Rhea" id="RHEA-COMP:11964"/>
        <dbReference type="Rhea" id="RHEA-COMP:11965"/>
        <dbReference type="ChEBI" id="CHEBI:15377"/>
        <dbReference type="ChEBI" id="CHEBI:15379"/>
        <dbReference type="ChEBI" id="CHEBI:57618"/>
        <dbReference type="ChEBI" id="CHEBI:58210"/>
        <dbReference type="ChEBI" id="CHEBI:192700"/>
        <dbReference type="ChEBI" id="CHEBI:192701"/>
    </reaction>
    <physiologicalReaction direction="left-to-right" evidence="13">
        <dbReference type="Rhea" id="RHEA:73428"/>
    </physiologicalReaction>
</comment>
<feature type="binding site" description="axial binding residue" evidence="17">
    <location>
        <position position="459"/>
    </location>
    <ligand>
        <name>heme</name>
        <dbReference type="ChEBI" id="CHEBI:30413"/>
    </ligand>
    <ligandPart>
        <name>Fe</name>
        <dbReference type="ChEBI" id="CHEBI:18248"/>
    </ligandPart>
</feature>
<dbReference type="PRINTS" id="PR00385">
    <property type="entry name" value="P450"/>
</dbReference>
<dbReference type="PROSITE" id="PS00086">
    <property type="entry name" value="CYTOCHROME_P450"/>
    <property type="match status" value="1"/>
</dbReference>
<evidence type="ECO:0000256" key="18">
    <source>
        <dbReference type="RuleBase" id="RU000461"/>
    </source>
</evidence>
<dbReference type="PANTHER" id="PTHR47947:SF1">
    <property type="entry name" value="CYTOCHROME P450 82E3"/>
    <property type="match status" value="1"/>
</dbReference>
<dbReference type="GO" id="GO:0020037">
    <property type="term" value="F:heme binding"/>
    <property type="evidence" value="ECO:0007669"/>
    <property type="project" value="InterPro"/>
</dbReference>
<dbReference type="InterPro" id="IPR050651">
    <property type="entry name" value="Plant_Cytochrome_P450_Monoox"/>
</dbReference>
<dbReference type="InterPro" id="IPR002401">
    <property type="entry name" value="Cyt_P450_E_grp-I"/>
</dbReference>
<evidence type="ECO:0000256" key="1">
    <source>
        <dbReference type="ARBA" id="ARBA00001971"/>
    </source>
</evidence>
<evidence type="ECO:0000256" key="13">
    <source>
        <dbReference type="ARBA" id="ARBA00051691"/>
    </source>
</evidence>
<keyword evidence="8 17" id="KW-0408">Iron</keyword>
<dbReference type="PANTHER" id="PTHR47947">
    <property type="entry name" value="CYTOCHROME P450 82C3-RELATED"/>
    <property type="match status" value="1"/>
</dbReference>
<keyword evidence="7 18" id="KW-0560">Oxidoreductase</keyword>
<feature type="chain" id="PRO_5016267067" description="Flavonoid-6-hydroxylase" evidence="20">
    <location>
        <begin position="27"/>
        <end position="521"/>
    </location>
</feature>
<comment type="subcellular location">
    <subcellularLocation>
        <location evidence="2">Membrane</location>
        <topology evidence="2">Single-pass membrane protein</topology>
    </subcellularLocation>
</comment>
<dbReference type="InterPro" id="IPR017972">
    <property type="entry name" value="Cyt_P450_CS"/>
</dbReference>
<keyword evidence="22" id="KW-1185">Reference proteome</keyword>
<evidence type="ECO:0000256" key="16">
    <source>
        <dbReference type="ARBA" id="ARBA00067499"/>
    </source>
</evidence>
<evidence type="ECO:0000256" key="3">
    <source>
        <dbReference type="ARBA" id="ARBA00022617"/>
    </source>
</evidence>
<dbReference type="Gene3D" id="1.10.630.10">
    <property type="entry name" value="Cytochrome P450"/>
    <property type="match status" value="1"/>
</dbReference>
<dbReference type="GO" id="GO:0005506">
    <property type="term" value="F:iron ion binding"/>
    <property type="evidence" value="ECO:0007669"/>
    <property type="project" value="InterPro"/>
</dbReference>
<keyword evidence="5 17" id="KW-0479">Metal-binding</keyword>
<dbReference type="SUPFAM" id="SSF48264">
    <property type="entry name" value="Cytochrome P450"/>
    <property type="match status" value="1"/>
</dbReference>
<evidence type="ECO:0000256" key="5">
    <source>
        <dbReference type="ARBA" id="ARBA00022723"/>
    </source>
</evidence>
<evidence type="ECO:0000256" key="2">
    <source>
        <dbReference type="ARBA" id="ARBA00004167"/>
    </source>
</evidence>
<evidence type="ECO:0000256" key="4">
    <source>
        <dbReference type="ARBA" id="ARBA00022692"/>
    </source>
</evidence>
<evidence type="ECO:0000313" key="22">
    <source>
        <dbReference type="Proteomes" id="UP000250235"/>
    </source>
</evidence>
<dbReference type="GO" id="GO:0004497">
    <property type="term" value="F:monooxygenase activity"/>
    <property type="evidence" value="ECO:0007669"/>
    <property type="project" value="UniProtKB-KW"/>
</dbReference>
<evidence type="ECO:0000256" key="17">
    <source>
        <dbReference type="PIRSR" id="PIRSR602401-1"/>
    </source>
</evidence>
<dbReference type="InterPro" id="IPR001128">
    <property type="entry name" value="Cyt_P450"/>
</dbReference>
<protein>
    <recommendedName>
        <fullName evidence="16">Flavonoid-6-hydroxylase</fullName>
    </recommendedName>
</protein>
<comment type="catalytic activity">
    <reaction evidence="15">
        <text>apigenin 4',7-dimethyl ether + reduced [NADPH--hemoprotein reductase] + O2 = ladanein + oxidized [NADPH--hemoprotein reductase] + H2O + H(+)</text>
        <dbReference type="Rhea" id="RHEA:73435"/>
        <dbReference type="Rhea" id="RHEA-COMP:11964"/>
        <dbReference type="Rhea" id="RHEA-COMP:11965"/>
        <dbReference type="ChEBI" id="CHEBI:2769"/>
        <dbReference type="ChEBI" id="CHEBI:15377"/>
        <dbReference type="ChEBI" id="CHEBI:15378"/>
        <dbReference type="ChEBI" id="CHEBI:15379"/>
        <dbReference type="ChEBI" id="CHEBI:57618"/>
        <dbReference type="ChEBI" id="CHEBI:58210"/>
        <dbReference type="ChEBI" id="CHEBI:192702"/>
    </reaction>
    <physiologicalReaction direction="left-to-right" evidence="15">
        <dbReference type="Rhea" id="RHEA:73436"/>
    </physiologicalReaction>
</comment>
<sequence>MAFVSILSALLLLFATFLYISRRRNAGNHRSKNLRSPPQPPHAWPIIGHLHLLGGDDQTCFTFSKLADRYGPVFGLRLGLMKAVVISSREAVAEAFTARDKSFANRPVNSAGEHFVYGNSAFGFASGLYWRDMRKLVASEVLSARSVERMRNLRVSEINLSIRELYSQAVKNRNPEPKPVNVSQWTEQMTLNIIVKTLAGKRYGSLPDGSVPEEVSRFRRLISDITNLTGQFVLSDVIPFPFLKWLDLNGYIKQMKRVSKELDGVLEEWIDEHVRRRSSDERDFTDVLLSAIDESMEKIHGKTKMTIIKATIVNVILGGFDTTAVFLTWALSFLVEHKEVMRLAQTEIDSKIGKQRWVQESDLKDLVYLQAVVKETLRLVPPLPLSVPHVAAEDTELCGYFIPKGTTLFVNLWKLHRDPQFWPEPEKFQPERFLTDRLQMDVHGQQFEYIPFGSGRRVCPGINFVAHVGNLTLARLLQGFDFSTPGNQKVNMSVGFGVSIPRAKPLEVIITPRLHSQLYQG</sequence>
<dbReference type="GO" id="GO:0016020">
    <property type="term" value="C:membrane"/>
    <property type="evidence" value="ECO:0007669"/>
    <property type="project" value="UniProtKB-SubCell"/>
</dbReference>
<feature type="signal peptide" evidence="20">
    <location>
        <begin position="1"/>
        <end position="26"/>
    </location>
</feature>
<dbReference type="PRINTS" id="PR00463">
    <property type="entry name" value="EP450I"/>
</dbReference>
<feature type="transmembrane region" description="Helical" evidence="19">
    <location>
        <begin position="312"/>
        <end position="335"/>
    </location>
</feature>
<evidence type="ECO:0000256" key="10">
    <source>
        <dbReference type="ARBA" id="ARBA00023136"/>
    </source>
</evidence>
<evidence type="ECO:0000256" key="7">
    <source>
        <dbReference type="ARBA" id="ARBA00023002"/>
    </source>
</evidence>
<accession>A0A2Z7CK62</accession>
<comment type="cofactor">
    <cofactor evidence="1 17">
        <name>heme</name>
        <dbReference type="ChEBI" id="CHEBI:30413"/>
    </cofactor>
</comment>
<keyword evidence="9 18" id="KW-0503">Monooxygenase</keyword>
<reference evidence="21 22" key="1">
    <citation type="journal article" date="2015" name="Proc. Natl. Acad. Sci. U.S.A.">
        <title>The resurrection genome of Boea hygrometrica: A blueprint for survival of dehydration.</title>
        <authorList>
            <person name="Xiao L."/>
            <person name="Yang G."/>
            <person name="Zhang L."/>
            <person name="Yang X."/>
            <person name="Zhao S."/>
            <person name="Ji Z."/>
            <person name="Zhou Q."/>
            <person name="Hu M."/>
            <person name="Wang Y."/>
            <person name="Chen M."/>
            <person name="Xu Y."/>
            <person name="Jin H."/>
            <person name="Xiao X."/>
            <person name="Hu G."/>
            <person name="Bao F."/>
            <person name="Hu Y."/>
            <person name="Wan P."/>
            <person name="Li L."/>
            <person name="Deng X."/>
            <person name="Kuang T."/>
            <person name="Xiang C."/>
            <person name="Zhu J.K."/>
            <person name="Oliver M.J."/>
            <person name="He Y."/>
        </authorList>
    </citation>
    <scope>NUCLEOTIDE SEQUENCE [LARGE SCALE GENOMIC DNA]</scope>
    <source>
        <strain evidence="22">cv. XS01</strain>
    </source>
</reference>